<keyword evidence="5" id="KW-1185">Reference proteome</keyword>
<sequence>MFIFGKLVVGLAITIGCVGKFSPHLFFKLPNGFILWAIMGHPMPPYILPGPYEEGNTDWLKDGDVIVTPAAKSGTTWMLFCSHQIRVKGNDEKYPYVDVSLNTPWPELIQTPGDSWETQREKFNTTVLADGTELKNYWDHPDYPFRVFKSHDHAEMFGSLIGSKNTPKKVKFLAMARPALDQIASMVPFFESHSEDFKKLWGGFPPATGGTYRELAVERFEQAKPGGIWWEQTLPYVRSWWNVKDEDNVLFLHYADAVKDLDGTVKKMADFYGVKLSPKEHAKVVDRCSYKYMKSKEHLFEYQMPLNRGFDGKTIMKSGTMIRKGKNEDGKNIFTDEEIAEYAKIEEDFYGEDKELLDWHRNGSIK</sequence>
<comment type="caution">
    <text evidence="4">The sequence shown here is derived from an EMBL/GenBank/DDBJ whole genome shotgun (WGS) entry which is preliminary data.</text>
</comment>
<gene>
    <name evidence="4" type="ORF">CTEN210_09429</name>
</gene>
<dbReference type="PANTHER" id="PTHR11783">
    <property type="entry name" value="SULFOTRANSFERASE SULT"/>
    <property type="match status" value="1"/>
</dbReference>
<dbReference type="SUPFAM" id="SSF52540">
    <property type="entry name" value="P-loop containing nucleoside triphosphate hydrolases"/>
    <property type="match status" value="1"/>
</dbReference>
<organism evidence="4 5">
    <name type="scientific">Chaetoceros tenuissimus</name>
    <dbReference type="NCBI Taxonomy" id="426638"/>
    <lineage>
        <taxon>Eukaryota</taxon>
        <taxon>Sar</taxon>
        <taxon>Stramenopiles</taxon>
        <taxon>Ochrophyta</taxon>
        <taxon>Bacillariophyta</taxon>
        <taxon>Coscinodiscophyceae</taxon>
        <taxon>Chaetocerotophycidae</taxon>
        <taxon>Chaetocerotales</taxon>
        <taxon>Chaetocerotaceae</taxon>
        <taxon>Chaetoceros</taxon>
    </lineage>
</organism>
<evidence type="ECO:0000256" key="2">
    <source>
        <dbReference type="ARBA" id="ARBA00022679"/>
    </source>
</evidence>
<protein>
    <submittedName>
        <fullName evidence="4">P-loop containing nucleoside triphosphate hydrolase protein</fullName>
    </submittedName>
</protein>
<dbReference type="AlphaFoldDB" id="A0AAD3H7K8"/>
<evidence type="ECO:0000313" key="4">
    <source>
        <dbReference type="EMBL" id="GFH52953.1"/>
    </source>
</evidence>
<proteinExistence type="inferred from homology"/>
<dbReference type="GO" id="GO:0008146">
    <property type="term" value="F:sulfotransferase activity"/>
    <property type="evidence" value="ECO:0007669"/>
    <property type="project" value="InterPro"/>
</dbReference>
<comment type="similarity">
    <text evidence="1">Belongs to the sulfotransferase 1 family.</text>
</comment>
<feature type="domain" description="Sulfotransferase" evidence="3">
    <location>
        <begin position="63"/>
        <end position="345"/>
    </location>
</feature>
<dbReference type="InterPro" id="IPR027417">
    <property type="entry name" value="P-loop_NTPase"/>
</dbReference>
<evidence type="ECO:0000313" key="5">
    <source>
        <dbReference type="Proteomes" id="UP001054902"/>
    </source>
</evidence>
<dbReference type="Pfam" id="PF00685">
    <property type="entry name" value="Sulfotransfer_1"/>
    <property type="match status" value="1"/>
</dbReference>
<dbReference type="InterPro" id="IPR000863">
    <property type="entry name" value="Sulfotransferase_dom"/>
</dbReference>
<evidence type="ECO:0000259" key="3">
    <source>
        <dbReference type="Pfam" id="PF00685"/>
    </source>
</evidence>
<keyword evidence="4" id="KW-0378">Hydrolase</keyword>
<keyword evidence="2" id="KW-0808">Transferase</keyword>
<dbReference type="PROSITE" id="PS51257">
    <property type="entry name" value="PROKAR_LIPOPROTEIN"/>
    <property type="match status" value="1"/>
</dbReference>
<name>A0AAD3H7K8_9STRA</name>
<reference evidence="4 5" key="1">
    <citation type="journal article" date="2021" name="Sci. Rep.">
        <title>The genome of the diatom Chaetoceros tenuissimus carries an ancient integrated fragment of an extant virus.</title>
        <authorList>
            <person name="Hongo Y."/>
            <person name="Kimura K."/>
            <person name="Takaki Y."/>
            <person name="Yoshida Y."/>
            <person name="Baba S."/>
            <person name="Kobayashi G."/>
            <person name="Nagasaki K."/>
            <person name="Hano T."/>
            <person name="Tomaru Y."/>
        </authorList>
    </citation>
    <scope>NUCLEOTIDE SEQUENCE [LARGE SCALE GENOMIC DNA]</scope>
    <source>
        <strain evidence="4 5">NIES-3715</strain>
    </source>
</reference>
<evidence type="ECO:0000256" key="1">
    <source>
        <dbReference type="ARBA" id="ARBA00005771"/>
    </source>
</evidence>
<dbReference type="Gene3D" id="3.40.50.300">
    <property type="entry name" value="P-loop containing nucleotide triphosphate hydrolases"/>
    <property type="match status" value="1"/>
</dbReference>
<dbReference type="Proteomes" id="UP001054902">
    <property type="component" value="Unassembled WGS sequence"/>
</dbReference>
<dbReference type="EMBL" id="BLLK01000046">
    <property type="protein sequence ID" value="GFH52953.1"/>
    <property type="molecule type" value="Genomic_DNA"/>
</dbReference>
<dbReference type="GO" id="GO:0016787">
    <property type="term" value="F:hydrolase activity"/>
    <property type="evidence" value="ECO:0007669"/>
    <property type="project" value="UniProtKB-KW"/>
</dbReference>
<accession>A0AAD3H7K8</accession>